<evidence type="ECO:0000313" key="3">
    <source>
        <dbReference type="Proteomes" id="UP001176960"/>
    </source>
</evidence>
<reference evidence="2" key="1">
    <citation type="submission" date="2023-03" db="EMBL/GenBank/DDBJ databases">
        <authorList>
            <person name="Cleenwerck I."/>
        </authorList>
    </citation>
    <scope>NUCLEOTIDE SEQUENCE</scope>
    <source>
        <strain evidence="2">LMG 32879</strain>
    </source>
</reference>
<dbReference type="AlphaFoldDB" id="A0AA35Y3F0"/>
<dbReference type="Proteomes" id="UP001176960">
    <property type="component" value="Unassembled WGS sequence"/>
</dbReference>
<dbReference type="RefSeq" id="WP_289841035.1">
    <property type="nucleotide sequence ID" value="NZ_CATKSH010000008.1"/>
</dbReference>
<name>A0AA35Y3F0_9PROT</name>
<evidence type="ECO:0000256" key="1">
    <source>
        <dbReference type="SAM" id="MobiDB-lite"/>
    </source>
</evidence>
<comment type="caution">
    <text evidence="2">The sequence shown here is derived from an EMBL/GenBank/DDBJ whole genome shotgun (WGS) entry which is preliminary data.</text>
</comment>
<sequence>MRAFHGQISDNQPIRRNLAEKEKQLRDLKETLANMKSHTAPALRESVQRRITELQTELRIAARKKAEAATEAPSRTENERPSASRRPRRVTSFHT</sequence>
<accession>A0AA35Y3F0</accession>
<keyword evidence="3" id="KW-1185">Reference proteome</keyword>
<protein>
    <submittedName>
        <fullName evidence="2">Uncharacterized protein</fullName>
    </submittedName>
</protein>
<feature type="compositionally biased region" description="Basic and acidic residues" evidence="1">
    <location>
        <begin position="64"/>
        <end position="82"/>
    </location>
</feature>
<feature type="region of interest" description="Disordered" evidence="1">
    <location>
        <begin position="62"/>
        <end position="95"/>
    </location>
</feature>
<evidence type="ECO:0000313" key="2">
    <source>
        <dbReference type="EMBL" id="CAI9120782.1"/>
    </source>
</evidence>
<feature type="compositionally biased region" description="Basic residues" evidence="1">
    <location>
        <begin position="83"/>
        <end position="95"/>
    </location>
</feature>
<proteinExistence type="predicted"/>
<dbReference type="EMBL" id="CATKSH010000008">
    <property type="protein sequence ID" value="CAI9120782.1"/>
    <property type="molecule type" value="Genomic_DNA"/>
</dbReference>
<organism evidence="2 3">
    <name type="scientific">Brytella acorum</name>
    <dbReference type="NCBI Taxonomy" id="2959299"/>
    <lineage>
        <taxon>Bacteria</taxon>
        <taxon>Pseudomonadati</taxon>
        <taxon>Pseudomonadota</taxon>
        <taxon>Alphaproteobacteria</taxon>
        <taxon>Acetobacterales</taxon>
        <taxon>Acetobacteraceae</taxon>
        <taxon>Brytella</taxon>
    </lineage>
</organism>
<gene>
    <name evidence="2" type="ORF">LMG32879_001621</name>
</gene>